<evidence type="ECO:0000313" key="2">
    <source>
        <dbReference type="Proteomes" id="UP000256970"/>
    </source>
</evidence>
<reference evidence="1 2" key="1">
    <citation type="submission" date="2016-10" db="EMBL/GenBank/DDBJ databases">
        <authorList>
            <person name="Cai Z."/>
        </authorList>
    </citation>
    <scope>NUCLEOTIDE SEQUENCE [LARGE SCALE GENOMIC DNA]</scope>
</reference>
<dbReference type="EMBL" id="FNXT01000847">
    <property type="protein sequence ID" value="SZX68241.1"/>
    <property type="molecule type" value="Genomic_DNA"/>
</dbReference>
<dbReference type="AlphaFoldDB" id="A0A383VST2"/>
<organism evidence="1 2">
    <name type="scientific">Tetradesmus obliquus</name>
    <name type="common">Green alga</name>
    <name type="synonym">Acutodesmus obliquus</name>
    <dbReference type="NCBI Taxonomy" id="3088"/>
    <lineage>
        <taxon>Eukaryota</taxon>
        <taxon>Viridiplantae</taxon>
        <taxon>Chlorophyta</taxon>
        <taxon>core chlorophytes</taxon>
        <taxon>Chlorophyceae</taxon>
        <taxon>CS clade</taxon>
        <taxon>Sphaeropleales</taxon>
        <taxon>Scenedesmaceae</taxon>
        <taxon>Tetradesmus</taxon>
    </lineage>
</organism>
<name>A0A383VST2_TETOB</name>
<sequence length="240" mass="25495">MRSSPHADPAGDAAIKLGSLQQPQQLAAAVRSAQGGEMQPGTMEGVWHACMKLVAELLAVWVSCKALSRSRAVTVHLAVSMTQQLLQSGVLASWIELMQVVLQHWQRKLSYGRVGCDLAMMGTLGILNLLLKVLDEVLPYAPAELAQLAPAALPLLQQLQCYSSFFAPGSAAAAVAAPGHRCHQVWWVYIEAHQAGGEFVQQLSHLAVEQMQSQPGAAAAAAAAQGINLLRQPAAAQLLL</sequence>
<gene>
    <name evidence="1" type="ORF">BQ4739_LOCUS8609</name>
</gene>
<proteinExistence type="predicted"/>
<dbReference type="Proteomes" id="UP000256970">
    <property type="component" value="Unassembled WGS sequence"/>
</dbReference>
<keyword evidence="2" id="KW-1185">Reference proteome</keyword>
<protein>
    <submittedName>
        <fullName evidence="1">Uncharacterized protein</fullName>
    </submittedName>
</protein>
<accession>A0A383VST2</accession>
<evidence type="ECO:0000313" key="1">
    <source>
        <dbReference type="EMBL" id="SZX68241.1"/>
    </source>
</evidence>